<dbReference type="PANTHER" id="PTHR40618:SF1">
    <property type="entry name" value="B-ZIP TRANSCRIPTION FACTOR (EUROFUNG)"/>
    <property type="match status" value="1"/>
</dbReference>
<organism evidence="2 3">
    <name type="scientific">Colletotrichum orbiculare (strain 104-T / ATCC 96160 / CBS 514.97 / LARS 414 / MAFF 240422)</name>
    <name type="common">Cucumber anthracnose fungus</name>
    <name type="synonym">Colletotrichum lagenarium</name>
    <dbReference type="NCBI Taxonomy" id="1213857"/>
    <lineage>
        <taxon>Eukaryota</taxon>
        <taxon>Fungi</taxon>
        <taxon>Dikarya</taxon>
        <taxon>Ascomycota</taxon>
        <taxon>Pezizomycotina</taxon>
        <taxon>Sordariomycetes</taxon>
        <taxon>Hypocreomycetidae</taxon>
        <taxon>Glomerellales</taxon>
        <taxon>Glomerellaceae</taxon>
        <taxon>Colletotrichum</taxon>
        <taxon>Colletotrichum orbiculare species complex</taxon>
    </lineage>
</organism>
<proteinExistence type="predicted"/>
<protein>
    <submittedName>
        <fullName evidence="2">Uncharacterized protein</fullName>
    </submittedName>
</protein>
<dbReference type="GO" id="GO:0003700">
    <property type="term" value="F:DNA-binding transcription factor activity"/>
    <property type="evidence" value="ECO:0007669"/>
    <property type="project" value="InterPro"/>
</dbReference>
<keyword evidence="3" id="KW-1185">Reference proteome</keyword>
<sequence>MDQPKSIQRKKDSACRNRGRPRKEPSQSEQLNTRRERNRVAQSTFRQRQKAVERDRRKEVDELEKTLDHVVSTFSNFAEEVVESPWARQDLGLMETLRQTMNTVRSILVQNSAPASEVPEQRIFINSTENVVDNLQSETSESRPVLHVLNVGSDAKQRSDTPLPSIASAESSESPALASPNNLLHQNFHNSAIKNVFGNGWTNAPSASVPFTKRGILDSPFSLHIALAAIQGAYEALSSTTDIHLPSIQQKFGRVLRHHTREQILFNLRWSLGPGIADLGRLAMASFDQTSSCGSVSSLSLENRIEYGSFERRQDDCNLGSSDEEAEAVCNADDVARWIRQRTTTEIDGDVLELNVKSLEEHTKRRSPEAFKLGLYGYVPGMPNADTFGDYYDGHSKTGVVRISKSLFLQNVIEIGFCLHVGPAFGEKKLGQVVRASMVPCYNDGL</sequence>
<dbReference type="PANTHER" id="PTHR40618">
    <property type="entry name" value="B-ZIP TRANSCRIPTION FACTOR (EUROFUNG)-RELATED"/>
    <property type="match status" value="1"/>
</dbReference>
<reference evidence="3" key="2">
    <citation type="journal article" date="2019" name="Mol. Plant Microbe Interact.">
        <title>Genome sequence resources for four phytopathogenic fungi from the Colletotrichum orbiculare species complex.</title>
        <authorList>
            <person name="Gan P."/>
            <person name="Tsushima A."/>
            <person name="Narusaka M."/>
            <person name="Narusaka Y."/>
            <person name="Takano Y."/>
            <person name="Kubo Y."/>
            <person name="Shirasu K."/>
        </authorList>
    </citation>
    <scope>GENOME REANNOTATION</scope>
    <source>
        <strain evidence="3">104-T / ATCC 96160 / CBS 514.97 / LARS 414 / MAFF 240422</strain>
    </source>
</reference>
<feature type="region of interest" description="Disordered" evidence="1">
    <location>
        <begin position="1"/>
        <end position="53"/>
    </location>
</feature>
<dbReference type="Proteomes" id="UP000014480">
    <property type="component" value="Unassembled WGS sequence"/>
</dbReference>
<dbReference type="InterPro" id="IPR046347">
    <property type="entry name" value="bZIP_sf"/>
</dbReference>
<evidence type="ECO:0000313" key="2">
    <source>
        <dbReference type="EMBL" id="TDZ15101.1"/>
    </source>
</evidence>
<dbReference type="PROSITE" id="PS00036">
    <property type="entry name" value="BZIP_BASIC"/>
    <property type="match status" value="1"/>
</dbReference>
<comment type="caution">
    <text evidence="2">The sequence shown here is derived from an EMBL/GenBank/DDBJ whole genome shotgun (WGS) entry which is preliminary data.</text>
</comment>
<dbReference type="CDD" id="cd14686">
    <property type="entry name" value="bZIP"/>
    <property type="match status" value="1"/>
</dbReference>
<dbReference type="eggNOG" id="ENOG502SYPB">
    <property type="taxonomic scope" value="Eukaryota"/>
</dbReference>
<feature type="compositionally biased region" description="Basic and acidic residues" evidence="1">
    <location>
        <begin position="22"/>
        <end position="39"/>
    </location>
</feature>
<dbReference type="AlphaFoldDB" id="N4VXE0"/>
<evidence type="ECO:0000313" key="3">
    <source>
        <dbReference type="Proteomes" id="UP000014480"/>
    </source>
</evidence>
<dbReference type="SUPFAM" id="SSF57959">
    <property type="entry name" value="Leucine zipper domain"/>
    <property type="match status" value="1"/>
</dbReference>
<feature type="region of interest" description="Disordered" evidence="1">
    <location>
        <begin position="150"/>
        <end position="181"/>
    </location>
</feature>
<accession>N4VXE0</accession>
<name>N4VXE0_COLOR</name>
<feature type="compositionally biased region" description="Low complexity" evidence="1">
    <location>
        <begin position="162"/>
        <end position="180"/>
    </location>
</feature>
<dbReference type="HOGENOM" id="CLU_589486_0_0_1"/>
<dbReference type="OrthoDB" id="3555317at2759"/>
<dbReference type="EMBL" id="AMCV02000043">
    <property type="protein sequence ID" value="TDZ15101.1"/>
    <property type="molecule type" value="Genomic_DNA"/>
</dbReference>
<reference evidence="3" key="1">
    <citation type="journal article" date="2013" name="New Phytol.">
        <title>Comparative genomic and transcriptomic analyses reveal the hemibiotrophic stage shift of Colletotrichum fungi.</title>
        <authorList>
            <person name="Gan P."/>
            <person name="Ikeda K."/>
            <person name="Irieda H."/>
            <person name="Narusaka M."/>
            <person name="O'Connell R.J."/>
            <person name="Narusaka Y."/>
            <person name="Takano Y."/>
            <person name="Kubo Y."/>
            <person name="Shirasu K."/>
        </authorList>
    </citation>
    <scope>NUCLEOTIDE SEQUENCE [LARGE SCALE GENOMIC DNA]</scope>
    <source>
        <strain evidence="3">104-T / ATCC 96160 / CBS 514.97 / LARS 414 / MAFF 240422</strain>
    </source>
</reference>
<evidence type="ECO:0000256" key="1">
    <source>
        <dbReference type="SAM" id="MobiDB-lite"/>
    </source>
</evidence>
<dbReference type="InterPro" id="IPR004827">
    <property type="entry name" value="bZIP"/>
</dbReference>
<gene>
    <name evidence="2" type="ORF">Cob_v012007</name>
</gene>